<dbReference type="EMBL" id="BARU01018010">
    <property type="protein sequence ID" value="GAH51403.1"/>
    <property type="molecule type" value="Genomic_DNA"/>
</dbReference>
<accession>X1I1H1</accession>
<comment type="caution">
    <text evidence="1">The sequence shown here is derived from an EMBL/GenBank/DDBJ whole genome shotgun (WGS) entry which is preliminary data.</text>
</comment>
<sequence>MAHKKTGKFDDTDDTGEFDDLDDVVEKGSIGQLGGIRKIFPRNLAEVLKAKFDEECTNPNECLVIPKDWLEEKLGMDTNKSIRGRSYQLKHKLNKQHGDLAGDGKIWHCGNIKNESYTIAIVEATIEVETALKHPAP</sequence>
<proteinExistence type="predicted"/>
<evidence type="ECO:0000313" key="1">
    <source>
        <dbReference type="EMBL" id="GAH51403.1"/>
    </source>
</evidence>
<dbReference type="AlphaFoldDB" id="X1I1H1"/>
<gene>
    <name evidence="1" type="ORF">S03H2_29809</name>
</gene>
<protein>
    <submittedName>
        <fullName evidence="1">Uncharacterized protein</fullName>
    </submittedName>
</protein>
<organism evidence="1">
    <name type="scientific">marine sediment metagenome</name>
    <dbReference type="NCBI Taxonomy" id="412755"/>
    <lineage>
        <taxon>unclassified sequences</taxon>
        <taxon>metagenomes</taxon>
        <taxon>ecological metagenomes</taxon>
    </lineage>
</organism>
<feature type="non-terminal residue" evidence="1">
    <location>
        <position position="137"/>
    </location>
</feature>
<reference evidence="1" key="1">
    <citation type="journal article" date="2014" name="Front. Microbiol.">
        <title>High frequency of phylogenetically diverse reductive dehalogenase-homologous genes in deep subseafloor sedimentary metagenomes.</title>
        <authorList>
            <person name="Kawai M."/>
            <person name="Futagami T."/>
            <person name="Toyoda A."/>
            <person name="Takaki Y."/>
            <person name="Nishi S."/>
            <person name="Hori S."/>
            <person name="Arai W."/>
            <person name="Tsubouchi T."/>
            <person name="Morono Y."/>
            <person name="Uchiyama I."/>
            <person name="Ito T."/>
            <person name="Fujiyama A."/>
            <person name="Inagaki F."/>
            <person name="Takami H."/>
        </authorList>
    </citation>
    <scope>NUCLEOTIDE SEQUENCE</scope>
    <source>
        <strain evidence="1">Expedition CK06-06</strain>
    </source>
</reference>
<name>X1I1H1_9ZZZZ</name>